<feature type="compositionally biased region" description="Acidic residues" evidence="1">
    <location>
        <begin position="126"/>
        <end position="138"/>
    </location>
</feature>
<evidence type="ECO:0000313" key="2">
    <source>
        <dbReference type="EMBL" id="NJR80512.1"/>
    </source>
</evidence>
<evidence type="ECO:0000256" key="1">
    <source>
        <dbReference type="SAM" id="MobiDB-lite"/>
    </source>
</evidence>
<comment type="caution">
    <text evidence="2">The sequence shown here is derived from an EMBL/GenBank/DDBJ whole genome shotgun (WGS) entry which is preliminary data.</text>
</comment>
<dbReference type="RefSeq" id="WP_168136068.1">
    <property type="nucleotide sequence ID" value="NZ_JAAVJH010000020.1"/>
</dbReference>
<name>A0ABX1CVR6_9SPHN</name>
<gene>
    <name evidence="2" type="ORF">HBH26_18195</name>
</gene>
<keyword evidence="3" id="KW-1185">Reference proteome</keyword>
<dbReference type="Proteomes" id="UP000732399">
    <property type="component" value="Unassembled WGS sequence"/>
</dbReference>
<accession>A0ABX1CVR6</accession>
<reference evidence="2 3" key="1">
    <citation type="submission" date="2020-03" db="EMBL/GenBank/DDBJ databases">
        <authorList>
            <person name="Wang L."/>
            <person name="He N."/>
            <person name="Li Y."/>
            <person name="Fang Y."/>
            <person name="Zhang F."/>
        </authorList>
    </citation>
    <scope>NUCLEOTIDE SEQUENCE [LARGE SCALE GENOMIC DNA]</scope>
    <source>
        <strain evidence="2 3">36D10-4-7</strain>
    </source>
</reference>
<protein>
    <submittedName>
        <fullName evidence="2">Uncharacterized protein</fullName>
    </submittedName>
</protein>
<evidence type="ECO:0000313" key="3">
    <source>
        <dbReference type="Proteomes" id="UP000732399"/>
    </source>
</evidence>
<feature type="region of interest" description="Disordered" evidence="1">
    <location>
        <begin position="1"/>
        <end position="33"/>
    </location>
</feature>
<dbReference type="EMBL" id="JAAVJH010000020">
    <property type="protein sequence ID" value="NJR80512.1"/>
    <property type="molecule type" value="Genomic_DNA"/>
</dbReference>
<sequence length="138" mass="15017">MTAQRDMFEGDPFAPDPEPDAPAPAGGAGDGDAVAAATLAVPCGFRNRRNEPCRRLAEREIVIDGRPFVHRGHRLLHCPRRCWLDDDTVIEPEPSGTNMPVGVGDGQADDPDANRDLDDPGYQEMPDYDVGDDSYDPD</sequence>
<feature type="region of interest" description="Disordered" evidence="1">
    <location>
        <begin position="88"/>
        <end position="138"/>
    </location>
</feature>
<organism evidence="2 3">
    <name type="scientific">Sphingomonas corticis</name>
    <dbReference type="NCBI Taxonomy" id="2722791"/>
    <lineage>
        <taxon>Bacteria</taxon>
        <taxon>Pseudomonadati</taxon>
        <taxon>Pseudomonadota</taxon>
        <taxon>Alphaproteobacteria</taxon>
        <taxon>Sphingomonadales</taxon>
        <taxon>Sphingomonadaceae</taxon>
        <taxon>Sphingomonas</taxon>
    </lineage>
</organism>
<proteinExistence type="predicted"/>